<keyword evidence="1" id="KW-1133">Transmembrane helix</keyword>
<dbReference type="Proteomes" id="UP000782241">
    <property type="component" value="Unassembled WGS sequence"/>
</dbReference>
<dbReference type="EMBL" id="JAGPUO010000011">
    <property type="protein sequence ID" value="KAG5659649.1"/>
    <property type="molecule type" value="Genomic_DNA"/>
</dbReference>
<organism evidence="2 3">
    <name type="scientific">Fusarium avenaceum</name>
    <dbReference type="NCBI Taxonomy" id="40199"/>
    <lineage>
        <taxon>Eukaryota</taxon>
        <taxon>Fungi</taxon>
        <taxon>Dikarya</taxon>
        <taxon>Ascomycota</taxon>
        <taxon>Pezizomycotina</taxon>
        <taxon>Sordariomycetes</taxon>
        <taxon>Hypocreomycetidae</taxon>
        <taxon>Hypocreales</taxon>
        <taxon>Nectriaceae</taxon>
        <taxon>Fusarium</taxon>
        <taxon>Fusarium tricinctum species complex</taxon>
    </lineage>
</organism>
<feature type="transmembrane region" description="Helical" evidence="1">
    <location>
        <begin position="293"/>
        <end position="313"/>
    </location>
</feature>
<accession>A0A9P7GZI3</accession>
<evidence type="ECO:0000313" key="3">
    <source>
        <dbReference type="Proteomes" id="UP000782241"/>
    </source>
</evidence>
<feature type="transmembrane region" description="Helical" evidence="1">
    <location>
        <begin position="34"/>
        <end position="57"/>
    </location>
</feature>
<name>A0A9P7GZI3_9HYPO</name>
<proteinExistence type="predicted"/>
<keyword evidence="3" id="KW-1185">Reference proteome</keyword>
<reference evidence="2" key="1">
    <citation type="submission" date="2021-04" db="EMBL/GenBank/DDBJ databases">
        <title>Draft genome of Fusarium avenaceum strain F156N33, isolated from an atmospheric sample in Virginia.</title>
        <authorList>
            <person name="Yang S."/>
            <person name="Vinatzer B.A."/>
            <person name="Coleman J."/>
        </authorList>
    </citation>
    <scope>NUCLEOTIDE SEQUENCE</scope>
    <source>
        <strain evidence="2">F156N33</strain>
    </source>
</reference>
<evidence type="ECO:0000256" key="1">
    <source>
        <dbReference type="SAM" id="Phobius"/>
    </source>
</evidence>
<protein>
    <submittedName>
        <fullName evidence="2">Uncharacterized protein</fullName>
    </submittedName>
</protein>
<comment type="caution">
    <text evidence="2">The sequence shown here is derived from an EMBL/GenBank/DDBJ whole genome shotgun (WGS) entry which is preliminary data.</text>
</comment>
<feature type="transmembrane region" description="Helical" evidence="1">
    <location>
        <begin position="92"/>
        <end position="114"/>
    </location>
</feature>
<evidence type="ECO:0000313" key="2">
    <source>
        <dbReference type="EMBL" id="KAG5659649.1"/>
    </source>
</evidence>
<keyword evidence="1" id="KW-0472">Membrane</keyword>
<dbReference type="AlphaFoldDB" id="A0A9P7GZI3"/>
<gene>
    <name evidence="2" type="ORF">KAF25_002208</name>
</gene>
<sequence length="315" mass="35224">MVIQRIFKILLFIFAIALKFGMSRKNTFYSLGLMPTLMGVGHLAPAIGAIQATIGSYQFPVKLLGLIGTLSAIVDSMDTYKDLSPSDRPSKLIWNIWVYGVWSIVLACTLLLDVKTIYDIYRVLPLGLLWGIPCVPAYTATKGWILSKPKTLLFEAKSLVVAFCMATVTAESSISYYCRQDNVQCHDKDLRMRTFYLAVLYQFFRETSCDVRDIPEDTKEGLKTLPVKLGKHNTMLLLASVGFLVEAILTHGIDIDMSGITIRSPQLTYSLLRVGLTMAAYWQILRFPRQNSWAWGSMSLFGLAPVLLAQAALRS</sequence>
<keyword evidence="1" id="KW-0812">Transmembrane</keyword>